<dbReference type="EMBL" id="HBIW01022781">
    <property type="protein sequence ID" value="CAE0704194.1"/>
    <property type="molecule type" value="Transcribed_RNA"/>
</dbReference>
<feature type="transmembrane region" description="Helical" evidence="1">
    <location>
        <begin position="270"/>
        <end position="290"/>
    </location>
</feature>
<keyword evidence="1" id="KW-0812">Transmembrane</keyword>
<protein>
    <recommendedName>
        <fullName evidence="5">PDZ domain-containing protein</fullName>
    </recommendedName>
</protein>
<keyword evidence="4" id="KW-1185">Reference proteome</keyword>
<sequence>MAAGTEHSVAAATHEAKQPLDISRPPAGILIVDNFLDEAEISDALTQLDRLEQERGDQQTATCPAKRQFLINVPAVADRLRSEIDASLGLVPIEATEGGAPQQEWLPARVMHGPTAEHRDEPQSAAPWAQSLDATRQLDANKEAYRGGYIAIVYLGGDGALVLGSGPAAREVPVVPGRLVAWPNTDFVHSAVGHERRLLGPLAVVPGDRTAPLWLTVIASAVGGSPIFKGIMCAIIAWLIAQLTMGIVFLDDDSKCSSNAAPFGLAIWNLTSFCWKAFIMAYFVIFLKGTEDERKARFHRQVTFYLLVIHWVWIILGLVITINIDISGSHSSCPSGLYWFTVLSIAALYVNMSLMMVPVALEYTKWQALAIGGPIVGACAVVALALATEVPWFGVILVAASTFPTLVILNLVAIDVRKFIFYKAYLLEEIEKLEHKLAKAKQEDEPGSVDEYSRKLADRRAELASLGNSSTRAPREGEVVEAASVGIIPPGGVEVEAPPGRLGLRFETGTGHQVISVSASSPLAGRVSVGDRLVSIRAPGREFYCGSLRTGSDIVAEFRATAGTKRVLTFARDSKRQSLLQAH</sequence>
<evidence type="ECO:0000313" key="2">
    <source>
        <dbReference type="EMBL" id="CAE0704194.1"/>
    </source>
</evidence>
<organism evidence="2">
    <name type="scientific">Pelagomonas calceolata</name>
    <dbReference type="NCBI Taxonomy" id="35677"/>
    <lineage>
        <taxon>Eukaryota</taxon>
        <taxon>Sar</taxon>
        <taxon>Stramenopiles</taxon>
        <taxon>Ochrophyta</taxon>
        <taxon>Pelagophyceae</taxon>
        <taxon>Pelagomonadales</taxon>
        <taxon>Pelagomonadaceae</taxon>
        <taxon>Pelagomonas</taxon>
    </lineage>
</organism>
<feature type="transmembrane region" description="Helical" evidence="1">
    <location>
        <begin position="368"/>
        <end position="386"/>
    </location>
</feature>
<keyword evidence="1" id="KW-1133">Transmembrane helix</keyword>
<gene>
    <name evidence="2" type="ORF">PCAL00307_LOCUS19642</name>
    <name evidence="3" type="ORF">PECAL_6P19280</name>
</gene>
<evidence type="ECO:0000313" key="3">
    <source>
        <dbReference type="EMBL" id="CAH0380286.1"/>
    </source>
</evidence>
<feature type="transmembrane region" description="Helical" evidence="1">
    <location>
        <begin position="302"/>
        <end position="324"/>
    </location>
</feature>
<reference evidence="2" key="1">
    <citation type="submission" date="2021-01" db="EMBL/GenBank/DDBJ databases">
        <authorList>
            <person name="Corre E."/>
            <person name="Pelletier E."/>
            <person name="Niang G."/>
            <person name="Scheremetjew M."/>
            <person name="Finn R."/>
            <person name="Kale V."/>
            <person name="Holt S."/>
            <person name="Cochrane G."/>
            <person name="Meng A."/>
            <person name="Brown T."/>
            <person name="Cohen L."/>
        </authorList>
    </citation>
    <scope>NUCLEOTIDE SEQUENCE</scope>
    <source>
        <strain evidence="2">CCMP1756</strain>
    </source>
</reference>
<evidence type="ECO:0000256" key="1">
    <source>
        <dbReference type="SAM" id="Phobius"/>
    </source>
</evidence>
<dbReference type="AlphaFoldDB" id="A0A7S4A5A3"/>
<dbReference type="Proteomes" id="UP000789595">
    <property type="component" value="Unassembled WGS sequence"/>
</dbReference>
<name>A0A7S4A5A3_9STRA</name>
<feature type="transmembrane region" description="Helical" evidence="1">
    <location>
        <begin position="336"/>
        <end position="361"/>
    </location>
</feature>
<evidence type="ECO:0008006" key="5">
    <source>
        <dbReference type="Google" id="ProtNLM"/>
    </source>
</evidence>
<feature type="transmembrane region" description="Helical" evidence="1">
    <location>
        <begin position="392"/>
        <end position="413"/>
    </location>
</feature>
<accession>A0A7S4A5A3</accession>
<dbReference type="EMBL" id="CAKKNE010000006">
    <property type="protein sequence ID" value="CAH0380286.1"/>
    <property type="molecule type" value="Genomic_DNA"/>
</dbReference>
<proteinExistence type="predicted"/>
<reference evidence="3" key="2">
    <citation type="submission" date="2021-11" db="EMBL/GenBank/DDBJ databases">
        <authorList>
            <consortium name="Genoscope - CEA"/>
            <person name="William W."/>
        </authorList>
    </citation>
    <scope>NUCLEOTIDE SEQUENCE</scope>
</reference>
<feature type="transmembrane region" description="Helical" evidence="1">
    <location>
        <begin position="230"/>
        <end position="250"/>
    </location>
</feature>
<evidence type="ECO:0000313" key="4">
    <source>
        <dbReference type="Proteomes" id="UP000789595"/>
    </source>
</evidence>
<keyword evidence="1" id="KW-0472">Membrane</keyword>